<dbReference type="Proteomes" id="UP000501705">
    <property type="component" value="Chromosome"/>
</dbReference>
<evidence type="ECO:0000256" key="4">
    <source>
        <dbReference type="ARBA" id="ARBA00023163"/>
    </source>
</evidence>
<organism evidence="7 8">
    <name type="scientific">Nocardia brasiliensis</name>
    <dbReference type="NCBI Taxonomy" id="37326"/>
    <lineage>
        <taxon>Bacteria</taxon>
        <taxon>Bacillati</taxon>
        <taxon>Actinomycetota</taxon>
        <taxon>Actinomycetes</taxon>
        <taxon>Mycobacteriales</taxon>
        <taxon>Nocardiaceae</taxon>
        <taxon>Nocardia</taxon>
    </lineage>
</organism>
<accession>A0A6G9XXS3</accession>
<evidence type="ECO:0000256" key="2">
    <source>
        <dbReference type="ARBA" id="ARBA00023015"/>
    </source>
</evidence>
<keyword evidence="2" id="KW-0805">Transcription regulation</keyword>
<dbReference type="GO" id="GO:0003700">
    <property type="term" value="F:DNA-binding transcription factor activity"/>
    <property type="evidence" value="ECO:0007669"/>
    <property type="project" value="InterPro"/>
</dbReference>
<keyword evidence="4" id="KW-0804">Transcription</keyword>
<dbReference type="Gene3D" id="1.10.1660.10">
    <property type="match status" value="1"/>
</dbReference>
<dbReference type="RefSeq" id="WP_167464745.1">
    <property type="nucleotide sequence ID" value="NZ_CP046171.1"/>
</dbReference>
<evidence type="ECO:0000256" key="3">
    <source>
        <dbReference type="ARBA" id="ARBA00023125"/>
    </source>
</evidence>
<dbReference type="EMBL" id="CP046171">
    <property type="protein sequence ID" value="QIS05677.1"/>
    <property type="molecule type" value="Genomic_DNA"/>
</dbReference>
<dbReference type="InterPro" id="IPR047057">
    <property type="entry name" value="MerR_fam"/>
</dbReference>
<feature type="coiled-coil region" evidence="5">
    <location>
        <begin position="85"/>
        <end position="119"/>
    </location>
</feature>
<evidence type="ECO:0000259" key="6">
    <source>
        <dbReference type="PROSITE" id="PS50937"/>
    </source>
</evidence>
<dbReference type="PRINTS" id="PR00040">
    <property type="entry name" value="HTHMERR"/>
</dbReference>
<keyword evidence="3" id="KW-0238">DNA-binding</keyword>
<evidence type="ECO:0000313" key="7">
    <source>
        <dbReference type="EMBL" id="QIS05677.1"/>
    </source>
</evidence>
<evidence type="ECO:0000256" key="1">
    <source>
        <dbReference type="ARBA" id="ARBA00022491"/>
    </source>
</evidence>
<dbReference type="InterPro" id="IPR009061">
    <property type="entry name" value="DNA-bd_dom_put_sf"/>
</dbReference>
<keyword evidence="1" id="KW-0678">Repressor</keyword>
<dbReference type="SUPFAM" id="SSF46955">
    <property type="entry name" value="Putative DNA-binding domain"/>
    <property type="match status" value="1"/>
</dbReference>
<dbReference type="PANTHER" id="PTHR30204">
    <property type="entry name" value="REDOX-CYCLING DRUG-SENSING TRANSCRIPTIONAL ACTIVATOR SOXR"/>
    <property type="match status" value="1"/>
</dbReference>
<dbReference type="Pfam" id="PF13411">
    <property type="entry name" value="MerR_1"/>
    <property type="match status" value="1"/>
</dbReference>
<evidence type="ECO:0000256" key="5">
    <source>
        <dbReference type="SAM" id="Coils"/>
    </source>
</evidence>
<dbReference type="PANTHER" id="PTHR30204:SF69">
    <property type="entry name" value="MERR-FAMILY TRANSCRIPTIONAL REGULATOR"/>
    <property type="match status" value="1"/>
</dbReference>
<name>A0A6G9XXS3_NOCBR</name>
<dbReference type="InterPro" id="IPR000551">
    <property type="entry name" value="MerR-type_HTH_dom"/>
</dbReference>
<dbReference type="PROSITE" id="PS50937">
    <property type="entry name" value="HTH_MERR_2"/>
    <property type="match status" value="1"/>
</dbReference>
<reference evidence="7 8" key="1">
    <citation type="journal article" date="2019" name="ACS Chem. Biol.">
        <title>Identification and Mobilization of a Cryptic Antibiotic Biosynthesis Gene Locus from a Human-Pathogenic Nocardia Isolate.</title>
        <authorList>
            <person name="Herisse M."/>
            <person name="Ishida K."/>
            <person name="Porter J.L."/>
            <person name="Howden B."/>
            <person name="Hertweck C."/>
            <person name="Stinear T.P."/>
            <person name="Pidot S.J."/>
        </authorList>
    </citation>
    <scope>NUCLEOTIDE SEQUENCE [LARGE SCALE GENOMIC DNA]</scope>
    <source>
        <strain evidence="7 8">AUSMDU00024985</strain>
    </source>
</reference>
<dbReference type="PROSITE" id="PS00552">
    <property type="entry name" value="HTH_MERR_1"/>
    <property type="match status" value="1"/>
</dbReference>
<dbReference type="SMART" id="SM00422">
    <property type="entry name" value="HTH_MERR"/>
    <property type="match status" value="1"/>
</dbReference>
<evidence type="ECO:0000313" key="8">
    <source>
        <dbReference type="Proteomes" id="UP000501705"/>
    </source>
</evidence>
<protein>
    <submittedName>
        <fullName evidence="7">MerR family transcriptional regulator</fullName>
    </submittedName>
</protein>
<keyword evidence="5" id="KW-0175">Coiled coil</keyword>
<sequence>MLIGELARRTGVSTRLLRYYEEQGLLRPQRDGLGYRSYAEDATDRVAYIREMLAAGLSTEDIRGLLSCAVEHDGTRWIQACETSVRIVDDRYSELADRIAELERQRALLTRQRAMIRDMAPAEHV</sequence>
<feature type="domain" description="HTH merR-type" evidence="6">
    <location>
        <begin position="1"/>
        <end position="68"/>
    </location>
</feature>
<dbReference type="GO" id="GO:0003677">
    <property type="term" value="F:DNA binding"/>
    <property type="evidence" value="ECO:0007669"/>
    <property type="project" value="UniProtKB-KW"/>
</dbReference>
<proteinExistence type="predicted"/>
<dbReference type="AlphaFoldDB" id="A0A6G9XXS3"/>
<gene>
    <name evidence="7" type="ORF">F5X71_28220</name>
</gene>